<dbReference type="EMBL" id="JAAGOH010000016">
    <property type="protein sequence ID" value="NDY92316.1"/>
    <property type="molecule type" value="Genomic_DNA"/>
</dbReference>
<dbReference type="Gene3D" id="1.10.287.130">
    <property type="match status" value="1"/>
</dbReference>
<dbReference type="AlphaFoldDB" id="A0A7C9PHV6"/>
<evidence type="ECO:0000256" key="4">
    <source>
        <dbReference type="ARBA" id="ARBA00022475"/>
    </source>
</evidence>
<evidence type="ECO:0000256" key="2">
    <source>
        <dbReference type="ARBA" id="ARBA00004651"/>
    </source>
</evidence>
<dbReference type="InterPro" id="IPR005467">
    <property type="entry name" value="His_kinase_dom"/>
</dbReference>
<sequence>MVLALLSSLLVMGGLQRAVGGAWREIGRPLVADYVDHLVAELGSPPDRARAQALADRLPLVVVIEGPDGRWQTRRGAADGQPDRPGEPALPPPAVREGLSRLTADGHRILITLDAEALHRQPRRWGLTIVGLLLTLVAITWAIVRRLIRPLRDIGAGAERYGRGDFTQPIPVRRPDELGELAGRVNTMARDLADMLDAKRALLLALSHELRSPLTRARLNAELVAEGPERDALLRDLGEMRNLITDLLESERLAQPHAALQREATDLTGLLHSLVAGGGHGPARPARLDLPTDLPAGWVDRQRLALLLRNLLDNCARHAAGAPQLPAVLVRLQPATGDGAPRLVLSLRDHGPGVEPAQLARLAQPFHRTDAARQRSTGGVGLGLYLARLVAQAHGGRLEVENAHPGLCVRLTLPWPAPPAA</sequence>
<evidence type="ECO:0000256" key="11">
    <source>
        <dbReference type="SAM" id="Phobius"/>
    </source>
</evidence>
<keyword evidence="7" id="KW-0547">Nucleotide-binding</keyword>
<dbReference type="Pfam" id="PF00512">
    <property type="entry name" value="HisKA"/>
    <property type="match status" value="1"/>
</dbReference>
<dbReference type="Pfam" id="PF00672">
    <property type="entry name" value="HAMP"/>
    <property type="match status" value="1"/>
</dbReference>
<dbReference type="InterPro" id="IPR050980">
    <property type="entry name" value="2C_sensor_his_kinase"/>
</dbReference>
<dbReference type="InterPro" id="IPR003660">
    <property type="entry name" value="HAMP_dom"/>
</dbReference>
<gene>
    <name evidence="14" type="ORF">G3A44_14095</name>
</gene>
<dbReference type="Pfam" id="PF02518">
    <property type="entry name" value="HATPase_c"/>
    <property type="match status" value="1"/>
</dbReference>
<dbReference type="Gene3D" id="6.10.340.10">
    <property type="match status" value="1"/>
</dbReference>
<evidence type="ECO:0000256" key="7">
    <source>
        <dbReference type="ARBA" id="ARBA00022741"/>
    </source>
</evidence>
<feature type="domain" description="HAMP" evidence="13">
    <location>
        <begin position="145"/>
        <end position="197"/>
    </location>
</feature>
<dbReference type="InterPro" id="IPR004358">
    <property type="entry name" value="Sig_transdc_His_kin-like_C"/>
</dbReference>
<dbReference type="GO" id="GO:0005524">
    <property type="term" value="F:ATP binding"/>
    <property type="evidence" value="ECO:0007669"/>
    <property type="project" value="UniProtKB-KW"/>
</dbReference>
<dbReference type="Gene3D" id="3.30.565.10">
    <property type="entry name" value="Histidine kinase-like ATPase, C-terminal domain"/>
    <property type="match status" value="1"/>
</dbReference>
<dbReference type="CDD" id="cd00082">
    <property type="entry name" value="HisKA"/>
    <property type="match status" value="1"/>
</dbReference>
<dbReference type="GO" id="GO:0000155">
    <property type="term" value="F:phosphorelay sensor kinase activity"/>
    <property type="evidence" value="ECO:0007669"/>
    <property type="project" value="InterPro"/>
</dbReference>
<dbReference type="Proteomes" id="UP000484255">
    <property type="component" value="Unassembled WGS sequence"/>
</dbReference>
<dbReference type="SMART" id="SM00387">
    <property type="entry name" value="HATPase_c"/>
    <property type="match status" value="1"/>
</dbReference>
<evidence type="ECO:0000256" key="8">
    <source>
        <dbReference type="ARBA" id="ARBA00022777"/>
    </source>
</evidence>
<comment type="catalytic activity">
    <reaction evidence="1">
        <text>ATP + protein L-histidine = ADP + protein N-phospho-L-histidine.</text>
        <dbReference type="EC" id="2.7.13.3"/>
    </reaction>
</comment>
<dbReference type="PROSITE" id="PS50885">
    <property type="entry name" value="HAMP"/>
    <property type="match status" value="1"/>
</dbReference>
<keyword evidence="9" id="KW-0067">ATP-binding</keyword>
<accession>A0A7C9PHV6</accession>
<dbReference type="SUPFAM" id="SSF55874">
    <property type="entry name" value="ATPase domain of HSP90 chaperone/DNA topoisomerase II/histidine kinase"/>
    <property type="match status" value="1"/>
</dbReference>
<dbReference type="PROSITE" id="PS50109">
    <property type="entry name" value="HIS_KIN"/>
    <property type="match status" value="1"/>
</dbReference>
<dbReference type="SMART" id="SM00304">
    <property type="entry name" value="HAMP"/>
    <property type="match status" value="1"/>
</dbReference>
<evidence type="ECO:0000313" key="14">
    <source>
        <dbReference type="EMBL" id="NDY92316.1"/>
    </source>
</evidence>
<keyword evidence="11" id="KW-0812">Transmembrane</keyword>
<organism evidence="14 15">
    <name type="scientific">Ideonella livida</name>
    <dbReference type="NCBI Taxonomy" id="2707176"/>
    <lineage>
        <taxon>Bacteria</taxon>
        <taxon>Pseudomonadati</taxon>
        <taxon>Pseudomonadota</taxon>
        <taxon>Betaproteobacteria</taxon>
        <taxon>Burkholderiales</taxon>
        <taxon>Sphaerotilaceae</taxon>
        <taxon>Ideonella</taxon>
    </lineage>
</organism>
<feature type="domain" description="Histidine kinase" evidence="12">
    <location>
        <begin position="205"/>
        <end position="417"/>
    </location>
</feature>
<evidence type="ECO:0000256" key="5">
    <source>
        <dbReference type="ARBA" id="ARBA00022553"/>
    </source>
</evidence>
<dbReference type="SUPFAM" id="SSF158472">
    <property type="entry name" value="HAMP domain-like"/>
    <property type="match status" value="1"/>
</dbReference>
<name>A0A7C9PHV6_9BURK</name>
<dbReference type="GO" id="GO:0005886">
    <property type="term" value="C:plasma membrane"/>
    <property type="evidence" value="ECO:0007669"/>
    <property type="project" value="UniProtKB-SubCell"/>
</dbReference>
<dbReference type="InterPro" id="IPR036890">
    <property type="entry name" value="HATPase_C_sf"/>
</dbReference>
<keyword evidence="15" id="KW-1185">Reference proteome</keyword>
<proteinExistence type="predicted"/>
<evidence type="ECO:0000256" key="6">
    <source>
        <dbReference type="ARBA" id="ARBA00022679"/>
    </source>
</evidence>
<dbReference type="InterPro" id="IPR003661">
    <property type="entry name" value="HisK_dim/P_dom"/>
</dbReference>
<keyword evidence="11" id="KW-1133">Transmembrane helix</keyword>
<dbReference type="InterPro" id="IPR003594">
    <property type="entry name" value="HATPase_dom"/>
</dbReference>
<keyword evidence="5" id="KW-0597">Phosphoprotein</keyword>
<dbReference type="SUPFAM" id="SSF47384">
    <property type="entry name" value="Homodimeric domain of signal transducing histidine kinase"/>
    <property type="match status" value="1"/>
</dbReference>
<dbReference type="CDD" id="cd06225">
    <property type="entry name" value="HAMP"/>
    <property type="match status" value="1"/>
</dbReference>
<feature type="region of interest" description="Disordered" evidence="10">
    <location>
        <begin position="71"/>
        <end position="96"/>
    </location>
</feature>
<evidence type="ECO:0000313" key="15">
    <source>
        <dbReference type="Proteomes" id="UP000484255"/>
    </source>
</evidence>
<dbReference type="InterPro" id="IPR036097">
    <property type="entry name" value="HisK_dim/P_sf"/>
</dbReference>
<evidence type="ECO:0000256" key="3">
    <source>
        <dbReference type="ARBA" id="ARBA00012438"/>
    </source>
</evidence>
<comment type="subcellular location">
    <subcellularLocation>
        <location evidence="2">Cell membrane</location>
        <topology evidence="2">Multi-pass membrane protein</topology>
    </subcellularLocation>
</comment>
<keyword evidence="8" id="KW-0418">Kinase</keyword>
<keyword evidence="6" id="KW-0808">Transferase</keyword>
<keyword evidence="4" id="KW-1003">Cell membrane</keyword>
<reference evidence="14 15" key="1">
    <citation type="submission" date="2020-02" db="EMBL/GenBank/DDBJ databases">
        <title>Ideonella bacterium strain TBM-1.</title>
        <authorList>
            <person name="Chen W.-M."/>
        </authorList>
    </citation>
    <scope>NUCLEOTIDE SEQUENCE [LARGE SCALE GENOMIC DNA]</scope>
    <source>
        <strain evidence="14 15">TBM-1</strain>
    </source>
</reference>
<dbReference type="PRINTS" id="PR00344">
    <property type="entry name" value="BCTRLSENSOR"/>
</dbReference>
<keyword evidence="11" id="KW-0472">Membrane</keyword>
<evidence type="ECO:0000256" key="9">
    <source>
        <dbReference type="ARBA" id="ARBA00022840"/>
    </source>
</evidence>
<dbReference type="SMART" id="SM00388">
    <property type="entry name" value="HisKA"/>
    <property type="match status" value="1"/>
</dbReference>
<dbReference type="PANTHER" id="PTHR44936:SF10">
    <property type="entry name" value="SENSOR PROTEIN RSTB"/>
    <property type="match status" value="1"/>
</dbReference>
<evidence type="ECO:0000259" key="13">
    <source>
        <dbReference type="PROSITE" id="PS50885"/>
    </source>
</evidence>
<evidence type="ECO:0000259" key="12">
    <source>
        <dbReference type="PROSITE" id="PS50109"/>
    </source>
</evidence>
<dbReference type="PANTHER" id="PTHR44936">
    <property type="entry name" value="SENSOR PROTEIN CREC"/>
    <property type="match status" value="1"/>
</dbReference>
<dbReference type="EC" id="2.7.13.3" evidence="3"/>
<comment type="caution">
    <text evidence="14">The sequence shown here is derived from an EMBL/GenBank/DDBJ whole genome shotgun (WGS) entry which is preliminary data.</text>
</comment>
<protein>
    <recommendedName>
        <fullName evidence="3">histidine kinase</fullName>
        <ecNumber evidence="3">2.7.13.3</ecNumber>
    </recommendedName>
</protein>
<evidence type="ECO:0000256" key="10">
    <source>
        <dbReference type="SAM" id="MobiDB-lite"/>
    </source>
</evidence>
<feature type="transmembrane region" description="Helical" evidence="11">
    <location>
        <begin position="125"/>
        <end position="144"/>
    </location>
</feature>
<evidence type="ECO:0000256" key="1">
    <source>
        <dbReference type="ARBA" id="ARBA00000085"/>
    </source>
</evidence>